<dbReference type="EMBL" id="JACASF010000024">
    <property type="protein sequence ID" value="KAF6399300.1"/>
    <property type="molecule type" value="Genomic_DNA"/>
</dbReference>
<feature type="chain" id="PRO_5029653596" evidence="2">
    <location>
        <begin position="24"/>
        <end position="290"/>
    </location>
</feature>
<keyword evidence="4" id="KW-1185">Reference proteome</keyword>
<evidence type="ECO:0000256" key="2">
    <source>
        <dbReference type="SAM" id="SignalP"/>
    </source>
</evidence>
<dbReference type="AlphaFoldDB" id="A0A7J8BM09"/>
<feature type="signal peptide" evidence="2">
    <location>
        <begin position="1"/>
        <end position="23"/>
    </location>
</feature>
<accession>A0A7J8BM09</accession>
<evidence type="ECO:0000313" key="4">
    <source>
        <dbReference type="Proteomes" id="UP000550707"/>
    </source>
</evidence>
<evidence type="ECO:0000313" key="3">
    <source>
        <dbReference type="EMBL" id="KAF6399300.1"/>
    </source>
</evidence>
<keyword evidence="2" id="KW-0732">Signal</keyword>
<feature type="region of interest" description="Disordered" evidence="1">
    <location>
        <begin position="65"/>
        <end position="96"/>
    </location>
</feature>
<name>A0A7J8BM09_MOLMO</name>
<gene>
    <name evidence="3" type="ORF">HJG59_010172</name>
</gene>
<sequence>MCPCACMCCVCVCARVCVFLCESRGTSMAFLPHPGHPLGCLRLGGCCSHVPLLVRSADAAALPGPSTSPSLSISGKHKTAGEGGARNHQRDKASPSQGYLPRLCVLGVSSSQLTLSALCAQKAQDTTGHMNGETENHLSVTRQVVDTKVKYFAHALKTPENDSPFTVLGTGAVFQREVVNQLEPRPRVLSHLTPSVGQGLCKLSGETVDQDLIEMYDQGHSCQGPVQVNTHSRSVYREPGPALGVSYPEINVTRATPEEMLQSHPPGGRLVSSLGLVQDNARGAGAQPRL</sequence>
<comment type="caution">
    <text evidence="3">The sequence shown here is derived from an EMBL/GenBank/DDBJ whole genome shotgun (WGS) entry which is preliminary data.</text>
</comment>
<protein>
    <submittedName>
        <fullName evidence="3">Uncharacterized protein</fullName>
    </submittedName>
</protein>
<reference evidence="3 4" key="1">
    <citation type="journal article" date="2020" name="Nature">
        <title>Six reference-quality genomes reveal evolution of bat adaptations.</title>
        <authorList>
            <person name="Jebb D."/>
            <person name="Huang Z."/>
            <person name="Pippel M."/>
            <person name="Hughes G.M."/>
            <person name="Lavrichenko K."/>
            <person name="Devanna P."/>
            <person name="Winkler S."/>
            <person name="Jermiin L.S."/>
            <person name="Skirmuntt E.C."/>
            <person name="Katzourakis A."/>
            <person name="Burkitt-Gray L."/>
            <person name="Ray D.A."/>
            <person name="Sullivan K.A.M."/>
            <person name="Roscito J.G."/>
            <person name="Kirilenko B.M."/>
            <person name="Davalos L.M."/>
            <person name="Corthals A.P."/>
            <person name="Power M.L."/>
            <person name="Jones G."/>
            <person name="Ransome R.D."/>
            <person name="Dechmann D.K.N."/>
            <person name="Locatelli A.G."/>
            <person name="Puechmaille S.J."/>
            <person name="Fedrigo O."/>
            <person name="Jarvis E.D."/>
            <person name="Hiller M."/>
            <person name="Vernes S.C."/>
            <person name="Myers E.W."/>
            <person name="Teeling E.C."/>
        </authorList>
    </citation>
    <scope>NUCLEOTIDE SEQUENCE [LARGE SCALE GENOMIC DNA]</scope>
    <source>
        <strain evidence="3">MMolMol1</strain>
        <tissue evidence="3">Muscle</tissue>
    </source>
</reference>
<organism evidence="3 4">
    <name type="scientific">Molossus molossus</name>
    <name type="common">Pallas' mastiff bat</name>
    <name type="synonym">Vespertilio molossus</name>
    <dbReference type="NCBI Taxonomy" id="27622"/>
    <lineage>
        <taxon>Eukaryota</taxon>
        <taxon>Metazoa</taxon>
        <taxon>Chordata</taxon>
        <taxon>Craniata</taxon>
        <taxon>Vertebrata</taxon>
        <taxon>Euteleostomi</taxon>
        <taxon>Mammalia</taxon>
        <taxon>Eutheria</taxon>
        <taxon>Laurasiatheria</taxon>
        <taxon>Chiroptera</taxon>
        <taxon>Yangochiroptera</taxon>
        <taxon>Molossidae</taxon>
        <taxon>Molossus</taxon>
    </lineage>
</organism>
<dbReference type="InParanoid" id="A0A7J8BM09"/>
<proteinExistence type="predicted"/>
<evidence type="ECO:0000256" key="1">
    <source>
        <dbReference type="SAM" id="MobiDB-lite"/>
    </source>
</evidence>
<dbReference type="Proteomes" id="UP000550707">
    <property type="component" value="Unassembled WGS sequence"/>
</dbReference>